<keyword evidence="4" id="KW-1185">Reference proteome</keyword>
<evidence type="ECO:0000313" key="3">
    <source>
        <dbReference type="EMBL" id="GLC30830.1"/>
    </source>
</evidence>
<feature type="signal peptide" evidence="2">
    <location>
        <begin position="1"/>
        <end position="28"/>
    </location>
</feature>
<keyword evidence="2" id="KW-0732">Signal</keyword>
<evidence type="ECO:0000256" key="2">
    <source>
        <dbReference type="SAM" id="SignalP"/>
    </source>
</evidence>
<dbReference type="Proteomes" id="UP001208567">
    <property type="component" value="Unassembled WGS sequence"/>
</dbReference>
<feature type="compositionally biased region" description="Low complexity" evidence="1">
    <location>
        <begin position="158"/>
        <end position="181"/>
    </location>
</feature>
<name>A0ABQ5N6Q4_9CLOT</name>
<organism evidence="3 4">
    <name type="scientific">Clostridium omnivorum</name>
    <dbReference type="NCBI Taxonomy" id="1604902"/>
    <lineage>
        <taxon>Bacteria</taxon>
        <taxon>Bacillati</taxon>
        <taxon>Bacillota</taxon>
        <taxon>Clostridia</taxon>
        <taxon>Eubacteriales</taxon>
        <taxon>Clostridiaceae</taxon>
        <taxon>Clostridium</taxon>
    </lineage>
</organism>
<gene>
    <name evidence="3" type="ORF">bsdE14_22400</name>
</gene>
<feature type="region of interest" description="Disordered" evidence="1">
    <location>
        <begin position="157"/>
        <end position="181"/>
    </location>
</feature>
<reference evidence="3 4" key="1">
    <citation type="journal article" date="2024" name="Int. J. Syst. Evol. Microbiol.">
        <title>Clostridium omnivorum sp. nov., isolated from anoxic soil under the treatment of reductive soil disinfestation.</title>
        <authorList>
            <person name="Ueki A."/>
            <person name="Tonouchi A."/>
            <person name="Kaku N."/>
            <person name="Honma S."/>
            <person name="Ueki K."/>
        </authorList>
    </citation>
    <scope>NUCLEOTIDE SEQUENCE [LARGE SCALE GENOMIC DNA]</scope>
    <source>
        <strain evidence="3 4">E14</strain>
    </source>
</reference>
<protein>
    <recommendedName>
        <fullName evidence="5">Lipoprotein</fullName>
    </recommendedName>
</protein>
<accession>A0ABQ5N6Q4</accession>
<evidence type="ECO:0000313" key="4">
    <source>
        <dbReference type="Proteomes" id="UP001208567"/>
    </source>
</evidence>
<evidence type="ECO:0000256" key="1">
    <source>
        <dbReference type="SAM" id="MobiDB-lite"/>
    </source>
</evidence>
<feature type="region of interest" description="Disordered" evidence="1">
    <location>
        <begin position="87"/>
        <end position="128"/>
    </location>
</feature>
<dbReference type="PROSITE" id="PS51257">
    <property type="entry name" value="PROKAR_LIPOPROTEIN"/>
    <property type="match status" value="1"/>
</dbReference>
<feature type="chain" id="PRO_5046691663" description="Lipoprotein" evidence="2">
    <location>
        <begin position="29"/>
        <end position="181"/>
    </location>
</feature>
<dbReference type="RefSeq" id="WP_264850109.1">
    <property type="nucleotide sequence ID" value="NZ_BRXR01000001.1"/>
</dbReference>
<comment type="caution">
    <text evidence="3">The sequence shown here is derived from an EMBL/GenBank/DDBJ whole genome shotgun (WGS) entry which is preliminary data.</text>
</comment>
<evidence type="ECO:0008006" key="5">
    <source>
        <dbReference type="Google" id="ProtNLM"/>
    </source>
</evidence>
<sequence>MESMKKHMLFNKIFILSLSAVISMGILAGCQNKNTASAKQGTNKGQNKNRQFNAEDMKKRMEENINSLVADGTINQSQADKIIEALTSNPQGFGGNGQRNKQNGQKNNGENNGQDNQNNNGQNRQGNNALNKLVTDGVITQAQADAVMQKIRGNFTRNQNNTNKQNNQNNQNNSNGGNKTT</sequence>
<dbReference type="EMBL" id="BRXR01000001">
    <property type="protein sequence ID" value="GLC30830.1"/>
    <property type="molecule type" value="Genomic_DNA"/>
</dbReference>
<proteinExistence type="predicted"/>
<feature type="compositionally biased region" description="Low complexity" evidence="1">
    <location>
        <begin position="98"/>
        <end position="128"/>
    </location>
</feature>